<evidence type="ECO:0000313" key="2">
    <source>
        <dbReference type="Proteomes" id="UP001177021"/>
    </source>
</evidence>
<sequence length="1112" mass="127678">MERSKKDLLRLVFSWPLQDILNDHLFRDRVRQIPKTFSSGSHYLDSFILPLIEETRTELCSSIKMVSKAPTWEITDIELSNDYEPPLDLFYKIEIKIVANTDEDGNIFEPEPGQLIALTDRRPTCIDDLSTPGNSYSIASIKRVRKKENTEDVYEAKILTSKPIELKQYWQKDDTYIYGFGVYLCNMTTFIRIWNALNSDPDGPSIYIIKQLLQPDSGVGENCAQCFSRERHSIDTSKLGAVIRSFDLNEAQEEGVLSCVAARECSHKNTVKLIWGPPGTGKTKTASSILYSLLKRRCKTLTCAPTNVAVLELTSRFIRLVMKSLDYLTYGLGDIVLFGNKKRMRIDDDDDLFDIFLDYRANVLSKCFAPLSGWKHHLELMICLLEDPENQYHEYLNSEVKRDYEIDNDDYLKEEKELLAIANQQTNQEKRDIYSQGPNICKQNEWKKIVNKTLRENRLSFKEGNKSKYDKQEKKDFLSHENRIKRLTFHEFVKKELNSVRTQMRTFAVHMCTHLPTAFISLRMVKRLFECLDWLDLLATVLSNNSITDQGFKLALASSYADECKVSSCTWQYKLCMTRKECLERLKILRDMLILPDFFDEYSIKSFCFKTSRMIFCTASSSSRLHTEGLDRLEMLVIDEAAQLKECESNIPLQLPGLRHVVLIGDEKQLPALIKSEISDKAGFGRSLFERLVLLGHKKHLLNVQYRMHPSISYFPNMQFYDNQLLDSLSVKDRNYEKHFLGADMFKSFSFIDVASGEDEPDEGGNSWRNMVEVAVVLGIILELYKESVSRKQTVSVGVISPYKAQVVAIKDALDKRFGGDVNKINNGFSVKVSTVDGFQGGEEDVIIISTVRHNNMGVVGFMTNIQRTNVSLTRARYCLWIIGNGETLMNSGSIWEVLVVDAIARGCYHSADEDERLSYVIATAMIELGQVGYLLNMNSLLFKKARWKVCFNQSFLISMARIKNTEDCKKICSLLMQLTSGWHQPRQEINIGVVDDTSSQLLGLCKVNELLYLVWTIDVLEENSNYVQVLKIWDVLPISEVSQMVRDINIFCRNYSVDIHKCCKIRCSNGDFVVPMRWSANLNNQTNHNLPQDDPMQTICNQLDLLQLRDV</sequence>
<protein>
    <submittedName>
        <fullName evidence="1">Uncharacterized protein</fullName>
    </submittedName>
</protein>
<proteinExistence type="predicted"/>
<reference evidence="1" key="1">
    <citation type="submission" date="2023-10" db="EMBL/GenBank/DDBJ databases">
        <authorList>
            <person name="Rodriguez Cubillos JULIANA M."/>
            <person name="De Vega J."/>
        </authorList>
    </citation>
    <scope>NUCLEOTIDE SEQUENCE</scope>
</reference>
<evidence type="ECO:0000313" key="1">
    <source>
        <dbReference type="EMBL" id="CAJ2640610.1"/>
    </source>
</evidence>
<keyword evidence="2" id="KW-1185">Reference proteome</keyword>
<dbReference type="Proteomes" id="UP001177021">
    <property type="component" value="Unassembled WGS sequence"/>
</dbReference>
<name>A0ACB0J8X2_TRIPR</name>
<accession>A0ACB0J8X2</accession>
<gene>
    <name evidence="1" type="ORF">MILVUS5_LOCUS10431</name>
</gene>
<organism evidence="1 2">
    <name type="scientific">Trifolium pratense</name>
    <name type="common">Red clover</name>
    <dbReference type="NCBI Taxonomy" id="57577"/>
    <lineage>
        <taxon>Eukaryota</taxon>
        <taxon>Viridiplantae</taxon>
        <taxon>Streptophyta</taxon>
        <taxon>Embryophyta</taxon>
        <taxon>Tracheophyta</taxon>
        <taxon>Spermatophyta</taxon>
        <taxon>Magnoliopsida</taxon>
        <taxon>eudicotyledons</taxon>
        <taxon>Gunneridae</taxon>
        <taxon>Pentapetalae</taxon>
        <taxon>rosids</taxon>
        <taxon>fabids</taxon>
        <taxon>Fabales</taxon>
        <taxon>Fabaceae</taxon>
        <taxon>Papilionoideae</taxon>
        <taxon>50 kb inversion clade</taxon>
        <taxon>NPAAA clade</taxon>
        <taxon>Hologalegina</taxon>
        <taxon>IRL clade</taxon>
        <taxon>Trifolieae</taxon>
        <taxon>Trifolium</taxon>
    </lineage>
</organism>
<dbReference type="EMBL" id="CASHSV030000024">
    <property type="protein sequence ID" value="CAJ2640610.1"/>
    <property type="molecule type" value="Genomic_DNA"/>
</dbReference>
<comment type="caution">
    <text evidence="1">The sequence shown here is derived from an EMBL/GenBank/DDBJ whole genome shotgun (WGS) entry which is preliminary data.</text>
</comment>